<comment type="caution">
    <text evidence="1">The sequence shown here is derived from an EMBL/GenBank/DDBJ whole genome shotgun (WGS) entry which is preliminary data.</text>
</comment>
<dbReference type="EMBL" id="JASBWV010000013">
    <property type="protein sequence ID" value="KAJ9122966.1"/>
    <property type="molecule type" value="Genomic_DNA"/>
</dbReference>
<evidence type="ECO:0000313" key="2">
    <source>
        <dbReference type="Proteomes" id="UP001234202"/>
    </source>
</evidence>
<name>A0ACC2XIV7_9TREE</name>
<proteinExistence type="predicted"/>
<dbReference type="Proteomes" id="UP001234202">
    <property type="component" value="Unassembled WGS sequence"/>
</dbReference>
<reference evidence="1" key="1">
    <citation type="submission" date="2023-04" db="EMBL/GenBank/DDBJ databases">
        <title>Draft Genome sequencing of Naganishia species isolated from polar environments using Oxford Nanopore Technology.</title>
        <authorList>
            <person name="Leo P."/>
            <person name="Venkateswaran K."/>
        </authorList>
    </citation>
    <scope>NUCLEOTIDE SEQUENCE</scope>
    <source>
        <strain evidence="1">DBVPG 5303</strain>
    </source>
</reference>
<gene>
    <name evidence="1" type="ORF">QFC24_004004</name>
</gene>
<keyword evidence="2" id="KW-1185">Reference proteome</keyword>
<sequence>MKNTISFPSAPELVQRSLSQDSVTSSSSSSAGSDGIHTPTSDSQIFDDKFGGEPRLTAQQLALFIKYTHLSNPAVKKFEFSACVKVEFLGTVVDWKISDLECTQMLVKYSKFQEGLPKYTITKSKTTTHDSSDKQADEPLRPLIRNFGSVCLHQFPERKFEPFIPDSDDEDEEMNSKDILYI</sequence>
<protein>
    <submittedName>
        <fullName evidence="1">Uncharacterized protein</fullName>
    </submittedName>
</protein>
<accession>A0ACC2XIV7</accession>
<evidence type="ECO:0000313" key="1">
    <source>
        <dbReference type="EMBL" id="KAJ9122966.1"/>
    </source>
</evidence>
<organism evidence="1 2">
    <name type="scientific">Naganishia onofrii</name>
    <dbReference type="NCBI Taxonomy" id="1851511"/>
    <lineage>
        <taxon>Eukaryota</taxon>
        <taxon>Fungi</taxon>
        <taxon>Dikarya</taxon>
        <taxon>Basidiomycota</taxon>
        <taxon>Agaricomycotina</taxon>
        <taxon>Tremellomycetes</taxon>
        <taxon>Filobasidiales</taxon>
        <taxon>Filobasidiaceae</taxon>
        <taxon>Naganishia</taxon>
    </lineage>
</organism>